<evidence type="ECO:0000256" key="5">
    <source>
        <dbReference type="ARBA" id="ARBA00038202"/>
    </source>
</evidence>
<keyword evidence="1" id="KW-0479">Metal-binding</keyword>
<dbReference type="AlphaFoldDB" id="A0A336MRM8"/>
<feature type="domain" description="EF-hand" evidence="6">
    <location>
        <begin position="122"/>
        <end position="154"/>
    </location>
</feature>
<reference evidence="7" key="1">
    <citation type="submission" date="2018-07" db="EMBL/GenBank/DDBJ databases">
        <authorList>
            <person name="Quirk P.G."/>
            <person name="Krulwich T.A."/>
        </authorList>
    </citation>
    <scope>NUCLEOTIDE SEQUENCE</scope>
</reference>
<evidence type="ECO:0000256" key="4">
    <source>
        <dbReference type="ARBA" id="ARBA00023179"/>
    </source>
</evidence>
<dbReference type="CDD" id="cd00051">
    <property type="entry name" value="EFh"/>
    <property type="match status" value="1"/>
</dbReference>
<dbReference type="InterPro" id="IPR002048">
    <property type="entry name" value="EF_hand_dom"/>
</dbReference>
<dbReference type="OMA" id="MELMGFQ"/>
<dbReference type="EMBL" id="UFQT01002310">
    <property type="protein sequence ID" value="SSX33194.1"/>
    <property type="molecule type" value="Genomic_DNA"/>
</dbReference>
<dbReference type="Pfam" id="PF13499">
    <property type="entry name" value="EF-hand_7"/>
    <property type="match status" value="2"/>
</dbReference>
<keyword evidence="4" id="KW-0514">Muscle protein</keyword>
<evidence type="ECO:0000313" key="7">
    <source>
        <dbReference type="EMBL" id="SSX33194.1"/>
    </source>
</evidence>
<name>A0A336MRM8_CULSO</name>
<dbReference type="FunFam" id="1.10.238.10:FF:000001">
    <property type="entry name" value="Calmodulin 1"/>
    <property type="match status" value="1"/>
</dbReference>
<dbReference type="Gene3D" id="1.10.238.10">
    <property type="entry name" value="EF-hand"/>
    <property type="match status" value="2"/>
</dbReference>
<organism evidence="7">
    <name type="scientific">Culicoides sonorensis</name>
    <name type="common">Biting midge</name>
    <dbReference type="NCBI Taxonomy" id="179676"/>
    <lineage>
        <taxon>Eukaryota</taxon>
        <taxon>Metazoa</taxon>
        <taxon>Ecdysozoa</taxon>
        <taxon>Arthropoda</taxon>
        <taxon>Hexapoda</taxon>
        <taxon>Insecta</taxon>
        <taxon>Pterygota</taxon>
        <taxon>Neoptera</taxon>
        <taxon>Endopterygota</taxon>
        <taxon>Diptera</taxon>
        <taxon>Nematocera</taxon>
        <taxon>Chironomoidea</taxon>
        <taxon>Ceratopogonidae</taxon>
        <taxon>Ceratopogoninae</taxon>
        <taxon>Culicoides</taxon>
        <taxon>Monoculicoides</taxon>
    </lineage>
</organism>
<gene>
    <name evidence="7" type="primary">CSON006093</name>
</gene>
<dbReference type="PROSITE" id="PS00018">
    <property type="entry name" value="EF_HAND_1"/>
    <property type="match status" value="2"/>
</dbReference>
<dbReference type="PANTHER" id="PTHR23048">
    <property type="entry name" value="MYOSIN LIGHT CHAIN 1, 3"/>
    <property type="match status" value="1"/>
</dbReference>
<dbReference type="SUPFAM" id="SSF47473">
    <property type="entry name" value="EF-hand"/>
    <property type="match status" value="1"/>
</dbReference>
<dbReference type="PROSITE" id="PS50222">
    <property type="entry name" value="EF_HAND_2"/>
    <property type="match status" value="4"/>
</dbReference>
<feature type="domain" description="EF-hand" evidence="6">
    <location>
        <begin position="45"/>
        <end position="80"/>
    </location>
</feature>
<feature type="domain" description="EF-hand" evidence="6">
    <location>
        <begin position="9"/>
        <end position="44"/>
    </location>
</feature>
<evidence type="ECO:0000256" key="2">
    <source>
        <dbReference type="ARBA" id="ARBA00022737"/>
    </source>
</evidence>
<accession>A0A336MRM8</accession>
<dbReference type="GO" id="GO:0005509">
    <property type="term" value="F:calcium ion binding"/>
    <property type="evidence" value="ECO:0007669"/>
    <property type="project" value="InterPro"/>
</dbReference>
<protein>
    <submittedName>
        <fullName evidence="7">CSON006093 protein</fullName>
    </submittedName>
</protein>
<evidence type="ECO:0000259" key="6">
    <source>
        <dbReference type="PROSITE" id="PS50222"/>
    </source>
</evidence>
<evidence type="ECO:0000256" key="3">
    <source>
        <dbReference type="ARBA" id="ARBA00022837"/>
    </source>
</evidence>
<sequence>MDERNLSKDQMNILESAFNAYDVEKCGSISTEVVGEILETLDIKLTEDELDDLIDEFDEDESGELDFHEFIELAKRYIEPEVDFDSLRKELREAFMLYDKDSRGYLTLDTFKEILRELDGEIPEEEIDDIVDEIDLDGSGTVDFEEFMEVMTGE</sequence>
<dbReference type="PANTHER" id="PTHR23048:SF46">
    <property type="entry name" value="TROPONIN C-LIKE ISOFORM X1"/>
    <property type="match status" value="1"/>
</dbReference>
<dbReference type="InterPro" id="IPR011992">
    <property type="entry name" value="EF-hand-dom_pair"/>
</dbReference>
<dbReference type="VEuPathDB" id="VectorBase:CSON006093"/>
<proteinExistence type="inferred from homology"/>
<keyword evidence="2" id="KW-0677">Repeat</keyword>
<dbReference type="InterPro" id="IPR050230">
    <property type="entry name" value="CALM/Myosin/TropC-like"/>
</dbReference>
<feature type="domain" description="EF-hand" evidence="6">
    <location>
        <begin position="86"/>
        <end position="121"/>
    </location>
</feature>
<comment type="similarity">
    <text evidence="5">Belongs to the troponin C family.</text>
</comment>
<dbReference type="SMART" id="SM00054">
    <property type="entry name" value="EFh"/>
    <property type="match status" value="4"/>
</dbReference>
<dbReference type="GO" id="GO:0016460">
    <property type="term" value="C:myosin II complex"/>
    <property type="evidence" value="ECO:0007669"/>
    <property type="project" value="TreeGrafter"/>
</dbReference>
<dbReference type="InterPro" id="IPR018247">
    <property type="entry name" value="EF_Hand_1_Ca_BS"/>
</dbReference>
<keyword evidence="3" id="KW-0106">Calcium</keyword>
<evidence type="ECO:0000256" key="1">
    <source>
        <dbReference type="ARBA" id="ARBA00022723"/>
    </source>
</evidence>